<reference evidence="1 2" key="1">
    <citation type="submission" date="2016-11" db="EMBL/GenBank/DDBJ databases">
        <title>Draft genome of Pseudomonas versuta A4R1.5.</title>
        <authorList>
            <person name="See-Too W.-S."/>
        </authorList>
    </citation>
    <scope>NUCLEOTIDE SEQUENCE [LARGE SCALE GENOMIC DNA]</scope>
    <source>
        <strain evidence="1 2">A4R1.5</strain>
    </source>
</reference>
<protein>
    <submittedName>
        <fullName evidence="1">Uncharacterized protein</fullName>
    </submittedName>
</protein>
<evidence type="ECO:0000313" key="2">
    <source>
        <dbReference type="Proteomes" id="UP000186677"/>
    </source>
</evidence>
<accession>A0ABX3E9U3</accession>
<proteinExistence type="predicted"/>
<name>A0ABX3E9U3_9PSED</name>
<gene>
    <name evidence="1" type="ORF">BOH73_12975</name>
</gene>
<dbReference type="EMBL" id="MPJC01000007">
    <property type="protein sequence ID" value="OKA20747.1"/>
    <property type="molecule type" value="Genomic_DNA"/>
</dbReference>
<comment type="caution">
    <text evidence="1">The sequence shown here is derived from an EMBL/GenBank/DDBJ whole genome shotgun (WGS) entry which is preliminary data.</text>
</comment>
<evidence type="ECO:0000313" key="1">
    <source>
        <dbReference type="EMBL" id="OKA20747.1"/>
    </source>
</evidence>
<sequence>MTEVKLAEDRPRDIHYKSGDFDVSLIFGWLDAGKTPSGLRVHVAETGQPNNFAQSTGSIEKDWSTFEEAVNQGEKFASGLINTWPNRKEKAGVEAG</sequence>
<dbReference type="RefSeq" id="WP_060691942.1">
    <property type="nucleotide sequence ID" value="NZ_CP012676.1"/>
</dbReference>
<organism evidence="1 2">
    <name type="scientific">Pseudomonas versuta</name>
    <dbReference type="NCBI Taxonomy" id="1788301"/>
    <lineage>
        <taxon>Bacteria</taxon>
        <taxon>Pseudomonadati</taxon>
        <taxon>Pseudomonadota</taxon>
        <taxon>Gammaproteobacteria</taxon>
        <taxon>Pseudomonadales</taxon>
        <taxon>Pseudomonadaceae</taxon>
        <taxon>Pseudomonas</taxon>
    </lineage>
</organism>
<dbReference type="Proteomes" id="UP000186677">
    <property type="component" value="Unassembled WGS sequence"/>
</dbReference>
<keyword evidence="2" id="KW-1185">Reference proteome</keyword>